<accession>A0A7L5E2V1</accession>
<proteinExistence type="predicted"/>
<dbReference type="EMBL" id="CP051682">
    <property type="protein sequence ID" value="QJD97455.1"/>
    <property type="molecule type" value="Genomic_DNA"/>
</dbReference>
<dbReference type="RefSeq" id="WP_169609641.1">
    <property type="nucleotide sequence ID" value="NZ_CP051682.1"/>
</dbReference>
<feature type="transmembrane region" description="Helical" evidence="1">
    <location>
        <begin position="222"/>
        <end position="248"/>
    </location>
</feature>
<feature type="transmembrane region" description="Helical" evidence="1">
    <location>
        <begin position="15"/>
        <end position="32"/>
    </location>
</feature>
<protein>
    <recommendedName>
        <fullName evidence="4">DoxX family protein</fullName>
    </recommendedName>
</protein>
<feature type="transmembrane region" description="Helical" evidence="1">
    <location>
        <begin position="116"/>
        <end position="136"/>
    </location>
</feature>
<keyword evidence="1" id="KW-1133">Transmembrane helix</keyword>
<reference evidence="2 3" key="1">
    <citation type="submission" date="2020-04" db="EMBL/GenBank/DDBJ databases">
        <title>Genome sequencing of novel species.</title>
        <authorList>
            <person name="Heo J."/>
            <person name="Kim S.-J."/>
            <person name="Kim J.-S."/>
            <person name="Hong S.-B."/>
            <person name="Kwon S.-W."/>
        </authorList>
    </citation>
    <scope>NUCLEOTIDE SEQUENCE [LARGE SCALE GENOMIC DNA]</scope>
    <source>
        <strain evidence="2 3">F39-2</strain>
    </source>
</reference>
<keyword evidence="3" id="KW-1185">Reference proteome</keyword>
<evidence type="ECO:0000313" key="3">
    <source>
        <dbReference type="Proteomes" id="UP000503278"/>
    </source>
</evidence>
<dbReference type="KEGG" id="mrob:HH214_17035"/>
<keyword evidence="1" id="KW-0472">Membrane</keyword>
<feature type="transmembrane region" description="Helical" evidence="1">
    <location>
        <begin position="84"/>
        <end position="104"/>
    </location>
</feature>
<feature type="transmembrane region" description="Helical" evidence="1">
    <location>
        <begin position="173"/>
        <end position="190"/>
    </location>
</feature>
<organism evidence="2 3">
    <name type="scientific">Mucilaginibacter robiniae</name>
    <dbReference type="NCBI Taxonomy" id="2728022"/>
    <lineage>
        <taxon>Bacteria</taxon>
        <taxon>Pseudomonadati</taxon>
        <taxon>Bacteroidota</taxon>
        <taxon>Sphingobacteriia</taxon>
        <taxon>Sphingobacteriales</taxon>
        <taxon>Sphingobacteriaceae</taxon>
        <taxon>Mucilaginibacter</taxon>
    </lineage>
</organism>
<keyword evidence="1" id="KW-0812">Transmembrane</keyword>
<feature type="transmembrane region" description="Helical" evidence="1">
    <location>
        <begin position="197"/>
        <end position="216"/>
    </location>
</feature>
<evidence type="ECO:0000313" key="2">
    <source>
        <dbReference type="EMBL" id="QJD97455.1"/>
    </source>
</evidence>
<name>A0A7L5E2V1_9SPHI</name>
<evidence type="ECO:0000256" key="1">
    <source>
        <dbReference type="SAM" id="Phobius"/>
    </source>
</evidence>
<dbReference type="Proteomes" id="UP000503278">
    <property type="component" value="Chromosome"/>
</dbReference>
<evidence type="ECO:0008006" key="4">
    <source>
        <dbReference type="Google" id="ProtNLM"/>
    </source>
</evidence>
<feature type="transmembrane region" description="Helical" evidence="1">
    <location>
        <begin position="269"/>
        <end position="289"/>
    </location>
</feature>
<dbReference type="AlphaFoldDB" id="A0A7L5E2V1"/>
<sequence>MEQTSPVIIPWTTTQTWTFRFLFLFFILLILTEPNAGAPMLQPFYQYYIQPVHWAITWLAANVLHLPERINTFTNGSGDTTYDYLVVFSVAVLSLIGTIIWSVIKRGPCNYYKLYYWLTVMLRFYVGITMIAYGGVKIIKLQFPAPGLYRLLEPYGDSSPMGLAWTFMGYSKGYNYFTGLAELSCGLLLLFRKTTTLGAVIALTVAANIMAINYCFDVPVKIISTMLVVMTLFILGRDFSRFINFFFLNQTVQPAVLTPMRFKKRWKNITLITLKYLLITYVIVITAYACIKGMTLYGERAPKPPLYGIYNAETFIRGHDTIAPLITDGTRWRRLVISGQNYAQVYFMNDSTLNYIFKIDTSAKKVFLYNYSDSAQKYVLKYIKSDPGVLKLEGKLLSDTVQITLRRFDEKKFRLNSRGFHWVNEYPFNR</sequence>
<gene>
    <name evidence="2" type="ORF">HH214_17035</name>
</gene>